<keyword evidence="2" id="KW-1133">Transmembrane helix</keyword>
<sequence>MAACNFIVFFIAGLILVRPYLASQGVEANIIAYGEEYLNIVLSMSFALFFGITFDRLLQSTGLTLYTMYSQLSGAVFNVIFDPLLIFGIGPFPKMGIRGAALATVLGQIIGLCVSVFCNLTKNREIQFKLKNIVPEPRIIAEIYKVGVPSILLSSITSVTTYFLNIILSAFSSTAIAVYGVYFKLNSFIFMPVFGLNNGMVPIIAYNYGAQNRKRITATIRNGLLLAIGIMLFGMALFELFPAQLLGLFDASPAMLAIGVPAIRIIACSFIGAALGITFSSVFQAFGSAVYSMIATFVRQIVALLPAAYLLSLTGDVNAIWWSYLIAEVVSIIACLFFMHRIYKKKIAPMPMN</sequence>
<dbReference type="NCBIfam" id="TIGR00797">
    <property type="entry name" value="matE"/>
    <property type="match status" value="1"/>
</dbReference>
<dbReference type="Proteomes" id="UP000004509">
    <property type="component" value="Unassembled WGS sequence"/>
</dbReference>
<gene>
    <name evidence="3" type="ORF">TREVI0001_1296</name>
</gene>
<dbReference type="PANTHER" id="PTHR43298:SF2">
    <property type="entry name" value="FMN_FAD EXPORTER YEEO-RELATED"/>
    <property type="match status" value="1"/>
</dbReference>
<feature type="transmembrane region" description="Helical" evidence="2">
    <location>
        <begin position="321"/>
        <end position="343"/>
    </location>
</feature>
<dbReference type="GO" id="GO:0042910">
    <property type="term" value="F:xenobiotic transmembrane transporter activity"/>
    <property type="evidence" value="ECO:0007669"/>
    <property type="project" value="InterPro"/>
</dbReference>
<dbReference type="RefSeq" id="WP_006189505.1">
    <property type="nucleotide sequence ID" value="NZ_ACYH01000049.1"/>
</dbReference>
<accession>C8PSC9</accession>
<feature type="transmembrane region" description="Helical" evidence="2">
    <location>
        <begin position="254"/>
        <end position="277"/>
    </location>
</feature>
<dbReference type="InterPro" id="IPR050222">
    <property type="entry name" value="MATE_MdtK"/>
</dbReference>
<dbReference type="InterPro" id="IPR002528">
    <property type="entry name" value="MATE_fam"/>
</dbReference>
<evidence type="ECO:0000313" key="4">
    <source>
        <dbReference type="Proteomes" id="UP000004509"/>
    </source>
</evidence>
<name>C8PSC9_9SPIR</name>
<dbReference type="Pfam" id="PF01554">
    <property type="entry name" value="MatE"/>
    <property type="match status" value="2"/>
</dbReference>
<evidence type="ECO:0000313" key="3">
    <source>
        <dbReference type="EMBL" id="EEV19799.1"/>
    </source>
</evidence>
<feature type="transmembrane region" description="Helical" evidence="2">
    <location>
        <begin position="38"/>
        <end position="57"/>
    </location>
</feature>
<feature type="transmembrane region" description="Helical" evidence="2">
    <location>
        <begin position="289"/>
        <end position="309"/>
    </location>
</feature>
<dbReference type="GO" id="GO:0005886">
    <property type="term" value="C:plasma membrane"/>
    <property type="evidence" value="ECO:0007669"/>
    <property type="project" value="TreeGrafter"/>
</dbReference>
<feature type="transmembrane region" description="Helical" evidence="2">
    <location>
        <begin position="222"/>
        <end position="242"/>
    </location>
</feature>
<evidence type="ECO:0000256" key="1">
    <source>
        <dbReference type="ARBA" id="ARBA00022448"/>
    </source>
</evidence>
<keyword evidence="1" id="KW-0813">Transport</keyword>
<protein>
    <submittedName>
        <fullName evidence="3">MATE domain protein</fullName>
    </submittedName>
</protein>
<dbReference type="PANTHER" id="PTHR43298">
    <property type="entry name" value="MULTIDRUG RESISTANCE PROTEIN NORM-RELATED"/>
    <property type="match status" value="1"/>
</dbReference>
<dbReference type="eggNOG" id="COG0534">
    <property type="taxonomic scope" value="Bacteria"/>
</dbReference>
<comment type="caution">
    <text evidence="3">The sequence shown here is derived from an EMBL/GenBank/DDBJ whole genome shotgun (WGS) entry which is preliminary data.</text>
</comment>
<dbReference type="GO" id="GO:0015297">
    <property type="term" value="F:antiporter activity"/>
    <property type="evidence" value="ECO:0007669"/>
    <property type="project" value="InterPro"/>
</dbReference>
<dbReference type="EMBL" id="ACYH01000049">
    <property type="protein sequence ID" value="EEV19799.1"/>
    <property type="molecule type" value="Genomic_DNA"/>
</dbReference>
<feature type="transmembrane region" description="Helical" evidence="2">
    <location>
        <begin position="188"/>
        <end position="210"/>
    </location>
</feature>
<dbReference type="AlphaFoldDB" id="C8PSC9"/>
<feature type="transmembrane region" description="Helical" evidence="2">
    <location>
        <begin position="69"/>
        <end position="89"/>
    </location>
</feature>
<reference evidence="3 4" key="1">
    <citation type="submission" date="2009-07" db="EMBL/GenBank/DDBJ databases">
        <authorList>
            <person name="Madupu R."/>
            <person name="Sebastian Y."/>
            <person name="Durkin A.S."/>
            <person name="Torralba M."/>
            <person name="Methe B."/>
            <person name="Sutton G.G."/>
            <person name="Strausberg R.L."/>
            <person name="Nelson K.E."/>
        </authorList>
    </citation>
    <scope>NUCLEOTIDE SEQUENCE [LARGE SCALE GENOMIC DNA]</scope>
    <source>
        <strain evidence="3 4">ATCC 35580</strain>
    </source>
</reference>
<evidence type="ECO:0000256" key="2">
    <source>
        <dbReference type="SAM" id="Phobius"/>
    </source>
</evidence>
<keyword evidence="2" id="KW-0472">Membrane</keyword>
<feature type="transmembrane region" description="Helical" evidence="2">
    <location>
        <begin position="162"/>
        <end position="182"/>
    </location>
</feature>
<dbReference type="STRING" id="596324.TREVI0001_1296"/>
<keyword evidence="2" id="KW-0812">Transmembrane</keyword>
<proteinExistence type="predicted"/>
<feature type="transmembrane region" description="Helical" evidence="2">
    <location>
        <begin position="101"/>
        <end position="121"/>
    </location>
</feature>
<organism evidence="3 4">
    <name type="scientific">Treponema vincentii ATCC 35580</name>
    <dbReference type="NCBI Taxonomy" id="596324"/>
    <lineage>
        <taxon>Bacteria</taxon>
        <taxon>Pseudomonadati</taxon>
        <taxon>Spirochaetota</taxon>
        <taxon>Spirochaetia</taxon>
        <taxon>Spirochaetales</taxon>
        <taxon>Treponemataceae</taxon>
        <taxon>Treponema</taxon>
    </lineage>
</organism>